<reference evidence="3" key="1">
    <citation type="journal article" date="2019" name="bioRxiv">
        <title>The Genome of the Zebra Mussel, Dreissena polymorpha: A Resource for Invasive Species Research.</title>
        <authorList>
            <person name="McCartney M.A."/>
            <person name="Auch B."/>
            <person name="Kono T."/>
            <person name="Mallez S."/>
            <person name="Zhang Y."/>
            <person name="Obille A."/>
            <person name="Becker A."/>
            <person name="Abrahante J.E."/>
            <person name="Garbe J."/>
            <person name="Badalamenti J.P."/>
            <person name="Herman A."/>
            <person name="Mangelson H."/>
            <person name="Liachko I."/>
            <person name="Sullivan S."/>
            <person name="Sone E.D."/>
            <person name="Koren S."/>
            <person name="Silverstein K.A.T."/>
            <person name="Beckman K.B."/>
            <person name="Gohl D.M."/>
        </authorList>
    </citation>
    <scope>NUCLEOTIDE SEQUENCE</scope>
    <source>
        <strain evidence="3">Duluth1</strain>
        <tissue evidence="3">Whole animal</tissue>
    </source>
</reference>
<keyword evidence="4" id="KW-1185">Reference proteome</keyword>
<proteinExistence type="predicted"/>
<gene>
    <name evidence="3" type="ORF">DPMN_148177</name>
</gene>
<feature type="domain" description="Mutator-like transposase" evidence="2">
    <location>
        <begin position="54"/>
        <end position="141"/>
    </location>
</feature>
<accession>A0A9D4FDH1</accession>
<dbReference type="EMBL" id="JAIWYP010000007">
    <property type="protein sequence ID" value="KAH3794640.1"/>
    <property type="molecule type" value="Genomic_DNA"/>
</dbReference>
<evidence type="ECO:0000259" key="2">
    <source>
        <dbReference type="Pfam" id="PF20700"/>
    </source>
</evidence>
<reference evidence="3" key="2">
    <citation type="submission" date="2020-11" db="EMBL/GenBank/DDBJ databases">
        <authorList>
            <person name="McCartney M.A."/>
            <person name="Auch B."/>
            <person name="Kono T."/>
            <person name="Mallez S."/>
            <person name="Becker A."/>
            <person name="Gohl D.M."/>
            <person name="Silverstein K.A.T."/>
            <person name="Koren S."/>
            <person name="Bechman K.B."/>
            <person name="Herman A."/>
            <person name="Abrahante J.E."/>
            <person name="Garbe J."/>
        </authorList>
    </citation>
    <scope>NUCLEOTIDE SEQUENCE</scope>
    <source>
        <strain evidence="3">Duluth1</strain>
        <tissue evidence="3">Whole animal</tissue>
    </source>
</reference>
<comment type="caution">
    <text evidence="3">The sequence shown here is derived from an EMBL/GenBank/DDBJ whole genome shotgun (WGS) entry which is preliminary data.</text>
</comment>
<evidence type="ECO:0000256" key="1">
    <source>
        <dbReference type="SAM" id="MobiDB-lite"/>
    </source>
</evidence>
<evidence type="ECO:0000313" key="3">
    <source>
        <dbReference type="EMBL" id="KAH3794640.1"/>
    </source>
</evidence>
<name>A0A9D4FDH1_DREPO</name>
<dbReference type="Proteomes" id="UP000828390">
    <property type="component" value="Unassembled WGS sequence"/>
</dbReference>
<protein>
    <recommendedName>
        <fullName evidence="2">Mutator-like transposase domain-containing protein</fullName>
    </recommendedName>
</protein>
<feature type="region of interest" description="Disordered" evidence="1">
    <location>
        <begin position="1"/>
        <end position="26"/>
    </location>
</feature>
<evidence type="ECO:0000313" key="4">
    <source>
        <dbReference type="Proteomes" id="UP000828390"/>
    </source>
</evidence>
<organism evidence="3 4">
    <name type="scientific">Dreissena polymorpha</name>
    <name type="common">Zebra mussel</name>
    <name type="synonym">Mytilus polymorpha</name>
    <dbReference type="NCBI Taxonomy" id="45954"/>
    <lineage>
        <taxon>Eukaryota</taxon>
        <taxon>Metazoa</taxon>
        <taxon>Spiralia</taxon>
        <taxon>Lophotrochozoa</taxon>
        <taxon>Mollusca</taxon>
        <taxon>Bivalvia</taxon>
        <taxon>Autobranchia</taxon>
        <taxon>Heteroconchia</taxon>
        <taxon>Euheterodonta</taxon>
        <taxon>Imparidentia</taxon>
        <taxon>Neoheterodontei</taxon>
        <taxon>Myida</taxon>
        <taxon>Dreissenoidea</taxon>
        <taxon>Dreissenidae</taxon>
        <taxon>Dreissena</taxon>
    </lineage>
</organism>
<sequence>MFSRGCTEMSRDKKGRFSTRSMSQHDSKYVKLDHGYSSTSDNVPQSVNEPWTIGRRLVDWDVLLSNLQFCKECGLGPVPLTTFTIQGELQKGLSRYLYVKCTNHDCGYINTAAYGKTYCEPSSQGRARMPCFVVNTKLGSGKQFFIS</sequence>
<dbReference type="InterPro" id="IPR049012">
    <property type="entry name" value="Mutator_transp_dom"/>
</dbReference>
<dbReference type="AlphaFoldDB" id="A0A9D4FDH1"/>
<dbReference type="Pfam" id="PF20700">
    <property type="entry name" value="Mutator"/>
    <property type="match status" value="1"/>
</dbReference>